<dbReference type="SUPFAM" id="SSF52540">
    <property type="entry name" value="P-loop containing nucleoside triphosphate hydrolases"/>
    <property type="match status" value="2"/>
</dbReference>
<protein>
    <recommendedName>
        <fullName evidence="5">ABC transporter domain-containing protein</fullName>
    </recommendedName>
</protein>
<dbReference type="PROSITE" id="PS50893">
    <property type="entry name" value="ABC_TRANSPORTER_2"/>
    <property type="match status" value="1"/>
</dbReference>
<dbReference type="GO" id="GO:0005319">
    <property type="term" value="F:lipid transporter activity"/>
    <property type="evidence" value="ECO:0007669"/>
    <property type="project" value="TreeGrafter"/>
</dbReference>
<dbReference type="InterPro" id="IPR027417">
    <property type="entry name" value="P-loop_NTPase"/>
</dbReference>
<evidence type="ECO:0000256" key="3">
    <source>
        <dbReference type="SAM" id="MobiDB-lite"/>
    </source>
</evidence>
<dbReference type="PANTHER" id="PTHR19229">
    <property type="entry name" value="ATP-BINDING CASSETTE TRANSPORTER SUBFAMILY A ABCA"/>
    <property type="match status" value="1"/>
</dbReference>
<dbReference type="GO" id="GO:0016887">
    <property type="term" value="F:ATP hydrolysis activity"/>
    <property type="evidence" value="ECO:0007669"/>
    <property type="project" value="InterPro"/>
</dbReference>
<dbReference type="Gene3D" id="3.40.50.300">
    <property type="entry name" value="P-loop containing nucleotide triphosphate hydrolases"/>
    <property type="match status" value="2"/>
</dbReference>
<evidence type="ECO:0000256" key="1">
    <source>
        <dbReference type="ARBA" id="ARBA00022448"/>
    </source>
</evidence>
<keyword evidence="7" id="KW-1185">Reference proteome</keyword>
<evidence type="ECO:0000313" key="6">
    <source>
        <dbReference type="EMBL" id="KIK36745.1"/>
    </source>
</evidence>
<gene>
    <name evidence="6" type="ORF">CY34DRAFT_778195</name>
</gene>
<dbReference type="GO" id="GO:0016020">
    <property type="term" value="C:membrane"/>
    <property type="evidence" value="ECO:0007669"/>
    <property type="project" value="InterPro"/>
</dbReference>
<dbReference type="HOGENOM" id="CLU_248674_0_0_1"/>
<reference evidence="6 7" key="1">
    <citation type="submission" date="2014-04" db="EMBL/GenBank/DDBJ databases">
        <authorList>
            <consortium name="DOE Joint Genome Institute"/>
            <person name="Kuo A."/>
            <person name="Ruytinx J."/>
            <person name="Rineau F."/>
            <person name="Colpaert J."/>
            <person name="Kohler A."/>
            <person name="Nagy L.G."/>
            <person name="Floudas D."/>
            <person name="Copeland A."/>
            <person name="Barry K.W."/>
            <person name="Cichocki N."/>
            <person name="Veneault-Fourrey C."/>
            <person name="LaButti K."/>
            <person name="Lindquist E.A."/>
            <person name="Lipzen A."/>
            <person name="Lundell T."/>
            <person name="Morin E."/>
            <person name="Murat C."/>
            <person name="Sun H."/>
            <person name="Tunlid A."/>
            <person name="Henrissat B."/>
            <person name="Grigoriev I.V."/>
            <person name="Hibbett D.S."/>
            <person name="Martin F."/>
            <person name="Nordberg H.P."/>
            <person name="Cantor M.N."/>
            <person name="Hua S.X."/>
        </authorList>
    </citation>
    <scope>NUCLEOTIDE SEQUENCE [LARGE SCALE GENOMIC DNA]</scope>
    <source>
        <strain evidence="6 7">UH-Slu-Lm8-n1</strain>
    </source>
</reference>
<dbReference type="PANTHER" id="PTHR19229:SF36">
    <property type="entry name" value="ATP-BINDING CASSETTE SUB-FAMILY A MEMBER 2"/>
    <property type="match status" value="1"/>
</dbReference>
<dbReference type="STRING" id="930992.A0A0C9ZH53"/>
<name>A0A0C9ZH53_9AGAM</name>
<dbReference type="InterPro" id="IPR003439">
    <property type="entry name" value="ABC_transporter-like_ATP-bd"/>
</dbReference>
<proteinExistence type="predicted"/>
<keyword evidence="4" id="KW-0472">Membrane</keyword>
<evidence type="ECO:0000256" key="4">
    <source>
        <dbReference type="SAM" id="Phobius"/>
    </source>
</evidence>
<organism evidence="6 7">
    <name type="scientific">Suillus luteus UH-Slu-Lm8-n1</name>
    <dbReference type="NCBI Taxonomy" id="930992"/>
    <lineage>
        <taxon>Eukaryota</taxon>
        <taxon>Fungi</taxon>
        <taxon>Dikarya</taxon>
        <taxon>Basidiomycota</taxon>
        <taxon>Agaricomycotina</taxon>
        <taxon>Agaricomycetes</taxon>
        <taxon>Agaricomycetidae</taxon>
        <taxon>Boletales</taxon>
        <taxon>Suillineae</taxon>
        <taxon>Suillaceae</taxon>
        <taxon>Suillus</taxon>
    </lineage>
</organism>
<dbReference type="InterPro" id="IPR017871">
    <property type="entry name" value="ABC_transporter-like_CS"/>
</dbReference>
<accession>A0A0C9ZH53</accession>
<dbReference type="OrthoDB" id="8061355at2759"/>
<keyword evidence="4" id="KW-0812">Transmembrane</keyword>
<reference evidence="7" key="2">
    <citation type="submission" date="2015-01" db="EMBL/GenBank/DDBJ databases">
        <title>Evolutionary Origins and Diversification of the Mycorrhizal Mutualists.</title>
        <authorList>
            <consortium name="DOE Joint Genome Institute"/>
            <consortium name="Mycorrhizal Genomics Consortium"/>
            <person name="Kohler A."/>
            <person name="Kuo A."/>
            <person name="Nagy L.G."/>
            <person name="Floudas D."/>
            <person name="Copeland A."/>
            <person name="Barry K.W."/>
            <person name="Cichocki N."/>
            <person name="Veneault-Fourrey C."/>
            <person name="LaButti K."/>
            <person name="Lindquist E.A."/>
            <person name="Lipzen A."/>
            <person name="Lundell T."/>
            <person name="Morin E."/>
            <person name="Murat C."/>
            <person name="Riley R."/>
            <person name="Ohm R."/>
            <person name="Sun H."/>
            <person name="Tunlid A."/>
            <person name="Henrissat B."/>
            <person name="Grigoriev I.V."/>
            <person name="Hibbett D.S."/>
            <person name="Martin F."/>
        </authorList>
    </citation>
    <scope>NUCLEOTIDE SEQUENCE [LARGE SCALE GENOMIC DNA]</scope>
    <source>
        <strain evidence="7">UH-Slu-Lm8-n1</strain>
    </source>
</reference>
<keyword evidence="2" id="KW-0677">Repeat</keyword>
<feature type="transmembrane region" description="Helical" evidence="4">
    <location>
        <begin position="63"/>
        <end position="84"/>
    </location>
</feature>
<evidence type="ECO:0000313" key="7">
    <source>
        <dbReference type="Proteomes" id="UP000054485"/>
    </source>
</evidence>
<feature type="region of interest" description="Disordered" evidence="3">
    <location>
        <begin position="594"/>
        <end position="614"/>
    </location>
</feature>
<dbReference type="GO" id="GO:0140359">
    <property type="term" value="F:ABC-type transporter activity"/>
    <property type="evidence" value="ECO:0007669"/>
    <property type="project" value="InterPro"/>
</dbReference>
<feature type="transmembrane region" description="Helical" evidence="4">
    <location>
        <begin position="126"/>
        <end position="145"/>
    </location>
</feature>
<dbReference type="GO" id="GO:0005524">
    <property type="term" value="F:ATP binding"/>
    <property type="evidence" value="ECO:0007669"/>
    <property type="project" value="InterPro"/>
</dbReference>
<sequence length="1501" mass="164957">MIAYRRAPVSGFIRGIRTLPVIALFICYIGIGCHLPGASTSERANLLTSHMKAMGLLDSARMISWHISMSLAYLPAWIVVSIAWHYRIFSGTNVGLVFTVRLLLEFSLVSWSFFIAAPFGTKSPQFAAVATTFFGMTFATLALTFSRAGRTAATIFVLTCPPGYYIFANRAICGWETYRIPTNILKQDADSNLTPLPSSLLSLKPSPGFWSCCRRQKKADLSPHPDGVAVSAKTLGKIFSHSTFRQEKRPVTAVANLHLNVPKSGIFVLLGSDGSTALPIVVNLLGRSTGAAIFEGGVPHPPCGTLVKHSAQSIYKDEDLEQLLRDCDLGTKTHANAGTLSGGQKRKLQLDIGLVEASRSSLWTSVHPASIHYPTGRCGGFRPDLLADNIAILAAPGKLVAEGTPVSLKSNLGQGYGAQFGYNSHVTLLAEPSVIPSQVEEFRGCREVVLIAVCGSCIPPVFLFGQETTCATQFENESAIPLYFPESPIYLPALGPGTQILESPPTIVETLGMSSSFLQTENIPNNRTFVSTIDQDCFKLTRRLQQDRPTALVPLKNAPATKKPRTRAKTITAASPQTTTVQPFSKQIGTCQTSTRAENSKQHIDTSDVPSESSIFEDNTISQIPFFNSLFPPLPPLPTFALRPVVFEPETPTYPSVPPQPHNTATTSFPATVPLIPKPQLIPQNVSSQLESQAPAAVQASTSHPIQKPPSSIPASTMATNNNGISAMPGPGSSNAPTFSGETSELSEFLELFEDLASSCGPSDRLRQMFWVTLAGFESKDFGVFKTNIIRRYPKAAKCARYTIRDLERVILNTAESDVSTETGSELVQCYRQFRPIAVWLVANSKTSERERDQYFWQGLPQSVRLAITRRLQHTETNYSRKEATNFEKVVEAGRFVLSDDAFDEPIAPHIKTIRVACVPKTQPSRQTWDSDEEDERKDVRREVETKRVVFTPSPPAPIKNTINEVEVLARKMHSLDIGDVAYSGCYTRLVCLAPAAAQAWAPGPPKSRQLIIHPFQYQAQPSLLRGVGDCWLAGIALFDFKLRHVPGAKYLGLDGLSRRPSGPQDDEELDETFEEVEEWLDEALGCAIGNVQEVERHFSDLARTPHSYCAQKENIKLQGWKPEIPFDDNAMTIFVSFRQFSTHDELGYRGFYNTRRTIADRFWWPSLDRQPLYAFGAITSGQCPFTVSQMRAAFVTTPVTATLLGDIMRYGSPTLYLSMNGPVPFSSILVWVDSGSILTSRFLDTNGRQVRMDEPQANFEANRQDVAAEARAGASSNDALRLLHLTKAFEGNKVFADVSYGVPRDSVFAILGPNGDGKTTTFNTIRDIGVNLSEDRLNRGHELKTDVEALMIATSLHTYADRLASRLSSGNQRKLSLAIALIGKPSAVLIDEFSTGVDAKTMGDMWSTLRNVAVGKQGWHHLEGPSGTRLQHARRNSPLFLGCPKYARQRAALDLEVGPHRLSVKYLLNEGSGIRPTIKYIACKKRMEQTFGNVTPPKEK</sequence>
<feature type="transmembrane region" description="Helical" evidence="4">
    <location>
        <begin position="152"/>
        <end position="168"/>
    </location>
</feature>
<dbReference type="Proteomes" id="UP000054485">
    <property type="component" value="Unassembled WGS sequence"/>
</dbReference>
<evidence type="ECO:0000259" key="5">
    <source>
        <dbReference type="PROSITE" id="PS50893"/>
    </source>
</evidence>
<keyword evidence="1" id="KW-0813">Transport</keyword>
<dbReference type="EMBL" id="KN835502">
    <property type="protein sequence ID" value="KIK36745.1"/>
    <property type="molecule type" value="Genomic_DNA"/>
</dbReference>
<dbReference type="InParanoid" id="A0A0C9ZH53"/>
<dbReference type="InterPro" id="IPR026082">
    <property type="entry name" value="ABCA"/>
</dbReference>
<evidence type="ECO:0000256" key="2">
    <source>
        <dbReference type="ARBA" id="ARBA00022737"/>
    </source>
</evidence>
<feature type="domain" description="ABC transporter" evidence="5">
    <location>
        <begin position="1281"/>
        <end position="1467"/>
    </location>
</feature>
<feature type="region of interest" description="Disordered" evidence="3">
    <location>
        <begin position="694"/>
        <end position="719"/>
    </location>
</feature>
<dbReference type="PROSITE" id="PS00211">
    <property type="entry name" value="ABC_TRANSPORTER_1"/>
    <property type="match status" value="1"/>
</dbReference>
<keyword evidence="4" id="KW-1133">Transmembrane helix</keyword>
<dbReference type="PROSITE" id="PS51257">
    <property type="entry name" value="PROKAR_LIPOPROTEIN"/>
    <property type="match status" value="1"/>
</dbReference>
<feature type="transmembrane region" description="Helical" evidence="4">
    <location>
        <begin position="96"/>
        <end position="120"/>
    </location>
</feature>